<gene>
    <name evidence="1" type="ORF">PACLA_8A087864</name>
</gene>
<evidence type="ECO:0000313" key="2">
    <source>
        <dbReference type="Proteomes" id="UP001152795"/>
    </source>
</evidence>
<dbReference type="AlphaFoldDB" id="A0A6S7FFY2"/>
<comment type="caution">
    <text evidence="1">The sequence shown here is derived from an EMBL/GenBank/DDBJ whole genome shotgun (WGS) entry which is preliminary data.</text>
</comment>
<protein>
    <submittedName>
        <fullName evidence="1">Uncharacterized protein</fullName>
    </submittedName>
</protein>
<sequence length="359" mass="41337">MALPVDMKKKILQAIFPSLATAEVNFLIRNLPRVSDFMDDATLEDKINHACSSTGIPFCDILCPPVENCTNCGRRLTLHNQPVHITIFKIAGRVQGIKITSKCQPCGLIYKYAQHGNENVGYQFYQERRSLVEASNVAYFERQLCLYQVFLRKRETENLRASDGEIIEMKLENMSGNEKLPATTAEAQGTKDFLAENAALLTMPMDTSQIQGQIDVCNKDTGGKKTTLQKCSESPSQVFYLTLHYLYLRLKDLPEDQWEHFILSYDNMCNVDRLIAARSPVPLPEPFDKMWLKITKVIDRLHLRNHKNPECAKRYSAEPLKEIHPKLNTMVAEQTFTWASRYKKILCAMPQRRFLFYYH</sequence>
<keyword evidence="2" id="KW-1185">Reference proteome</keyword>
<accession>A0A6S7FFY2</accession>
<dbReference type="Proteomes" id="UP001152795">
    <property type="component" value="Unassembled WGS sequence"/>
</dbReference>
<proteinExistence type="predicted"/>
<name>A0A6S7FFY2_PARCT</name>
<organism evidence="1 2">
    <name type="scientific">Paramuricea clavata</name>
    <name type="common">Red gorgonian</name>
    <name type="synonym">Violescent sea-whip</name>
    <dbReference type="NCBI Taxonomy" id="317549"/>
    <lineage>
        <taxon>Eukaryota</taxon>
        <taxon>Metazoa</taxon>
        <taxon>Cnidaria</taxon>
        <taxon>Anthozoa</taxon>
        <taxon>Octocorallia</taxon>
        <taxon>Malacalcyonacea</taxon>
        <taxon>Plexauridae</taxon>
        <taxon>Paramuricea</taxon>
    </lineage>
</organism>
<reference evidence="1" key="1">
    <citation type="submission" date="2020-04" db="EMBL/GenBank/DDBJ databases">
        <authorList>
            <person name="Alioto T."/>
            <person name="Alioto T."/>
            <person name="Gomez Garrido J."/>
        </authorList>
    </citation>
    <scope>NUCLEOTIDE SEQUENCE</scope>
    <source>
        <strain evidence="1">A484AB</strain>
    </source>
</reference>
<evidence type="ECO:0000313" key="1">
    <source>
        <dbReference type="EMBL" id="CAB3976792.1"/>
    </source>
</evidence>
<dbReference type="EMBL" id="CACRXK020000013">
    <property type="protein sequence ID" value="CAB3976792.1"/>
    <property type="molecule type" value="Genomic_DNA"/>
</dbReference>
<dbReference type="OrthoDB" id="10011386at2759"/>